<dbReference type="InterPro" id="IPR036236">
    <property type="entry name" value="Znf_C2H2_sf"/>
</dbReference>
<gene>
    <name evidence="7" type="ORF">KUF71_005761</name>
</gene>
<dbReference type="Proteomes" id="UP001219518">
    <property type="component" value="Unassembled WGS sequence"/>
</dbReference>
<dbReference type="SUPFAM" id="SSF57667">
    <property type="entry name" value="beta-beta-alpha zinc fingers"/>
    <property type="match status" value="1"/>
</dbReference>
<evidence type="ECO:0000256" key="2">
    <source>
        <dbReference type="ARBA" id="ARBA00022737"/>
    </source>
</evidence>
<dbReference type="PROSITE" id="PS50157">
    <property type="entry name" value="ZINC_FINGER_C2H2_2"/>
    <property type="match status" value="1"/>
</dbReference>
<dbReference type="AlphaFoldDB" id="A0AAE1LE61"/>
<organism evidence="7 8">
    <name type="scientific">Frankliniella fusca</name>
    <dbReference type="NCBI Taxonomy" id="407009"/>
    <lineage>
        <taxon>Eukaryota</taxon>
        <taxon>Metazoa</taxon>
        <taxon>Ecdysozoa</taxon>
        <taxon>Arthropoda</taxon>
        <taxon>Hexapoda</taxon>
        <taxon>Insecta</taxon>
        <taxon>Pterygota</taxon>
        <taxon>Neoptera</taxon>
        <taxon>Paraneoptera</taxon>
        <taxon>Thysanoptera</taxon>
        <taxon>Terebrantia</taxon>
        <taxon>Thripoidea</taxon>
        <taxon>Thripidae</taxon>
        <taxon>Frankliniella</taxon>
    </lineage>
</organism>
<evidence type="ECO:0000256" key="1">
    <source>
        <dbReference type="ARBA" id="ARBA00022723"/>
    </source>
</evidence>
<dbReference type="PROSITE" id="PS51257">
    <property type="entry name" value="PROKAR_LIPOPROTEIN"/>
    <property type="match status" value="1"/>
</dbReference>
<sequence length="106" mass="11975">MKWLDKWYGVHVGTKKDPLSLTGCAAVGGTTTGCPGSPPEVAKDPCKQYACPKCGRSYMWKNTLMRHLRNECGKEPQFQCPFCPHRTKLKSNLTQHIRYKHMPPPS</sequence>
<dbReference type="GO" id="GO:0008270">
    <property type="term" value="F:zinc ion binding"/>
    <property type="evidence" value="ECO:0007669"/>
    <property type="project" value="UniProtKB-KW"/>
</dbReference>
<keyword evidence="4" id="KW-0862">Zinc</keyword>
<evidence type="ECO:0000256" key="3">
    <source>
        <dbReference type="ARBA" id="ARBA00022771"/>
    </source>
</evidence>
<protein>
    <submittedName>
        <fullName evidence="7">Longitudinals lacking protein, isoform G</fullName>
    </submittedName>
</protein>
<dbReference type="FunFam" id="3.30.160.60:FF:000100">
    <property type="entry name" value="Zinc finger 45-like"/>
    <property type="match status" value="1"/>
</dbReference>
<reference evidence="7" key="1">
    <citation type="submission" date="2021-07" db="EMBL/GenBank/DDBJ databases">
        <authorList>
            <person name="Catto M.A."/>
            <person name="Jacobson A."/>
            <person name="Kennedy G."/>
            <person name="Labadie P."/>
            <person name="Hunt B.G."/>
            <person name="Srinivasan R."/>
        </authorList>
    </citation>
    <scope>NUCLEOTIDE SEQUENCE</scope>
    <source>
        <strain evidence="7">PL_HMW_Pooled</strain>
        <tissue evidence="7">Head</tissue>
    </source>
</reference>
<comment type="caution">
    <text evidence="7">The sequence shown here is derived from an EMBL/GenBank/DDBJ whole genome shotgun (WGS) entry which is preliminary data.</text>
</comment>
<dbReference type="EMBL" id="JAHWGI010000440">
    <property type="protein sequence ID" value="KAK3915454.1"/>
    <property type="molecule type" value="Genomic_DNA"/>
</dbReference>
<evidence type="ECO:0000259" key="6">
    <source>
        <dbReference type="PROSITE" id="PS50157"/>
    </source>
</evidence>
<feature type="domain" description="C2H2-type" evidence="6">
    <location>
        <begin position="49"/>
        <end position="76"/>
    </location>
</feature>
<keyword evidence="1" id="KW-0479">Metal-binding</keyword>
<dbReference type="SMART" id="SM00355">
    <property type="entry name" value="ZnF_C2H2"/>
    <property type="match status" value="2"/>
</dbReference>
<name>A0AAE1LE61_9NEOP</name>
<keyword evidence="8" id="KW-1185">Reference proteome</keyword>
<reference evidence="7" key="2">
    <citation type="journal article" date="2023" name="BMC Genomics">
        <title>Pest status, molecular evolution, and epigenetic factors derived from the genome assembly of Frankliniella fusca, a thysanopteran phytovirus vector.</title>
        <authorList>
            <person name="Catto M.A."/>
            <person name="Labadie P.E."/>
            <person name="Jacobson A.L."/>
            <person name="Kennedy G.G."/>
            <person name="Srinivasan R."/>
            <person name="Hunt B.G."/>
        </authorList>
    </citation>
    <scope>NUCLEOTIDE SEQUENCE</scope>
    <source>
        <strain evidence="7">PL_HMW_Pooled</strain>
    </source>
</reference>
<evidence type="ECO:0000313" key="8">
    <source>
        <dbReference type="Proteomes" id="UP001219518"/>
    </source>
</evidence>
<keyword evidence="2" id="KW-0677">Repeat</keyword>
<proteinExistence type="predicted"/>
<keyword evidence="3 5" id="KW-0863">Zinc-finger</keyword>
<dbReference type="InterPro" id="IPR013087">
    <property type="entry name" value="Znf_C2H2_type"/>
</dbReference>
<evidence type="ECO:0000313" key="7">
    <source>
        <dbReference type="EMBL" id="KAK3915454.1"/>
    </source>
</evidence>
<dbReference type="Gene3D" id="3.30.160.60">
    <property type="entry name" value="Classic Zinc Finger"/>
    <property type="match status" value="2"/>
</dbReference>
<dbReference type="Pfam" id="PF00096">
    <property type="entry name" value="zf-C2H2"/>
    <property type="match status" value="2"/>
</dbReference>
<evidence type="ECO:0000256" key="5">
    <source>
        <dbReference type="PROSITE-ProRule" id="PRU00042"/>
    </source>
</evidence>
<evidence type="ECO:0000256" key="4">
    <source>
        <dbReference type="ARBA" id="ARBA00022833"/>
    </source>
</evidence>
<accession>A0AAE1LE61</accession>